<sequence length="61" mass="6042">MWPTAAAWAPNPAGFVVIGGGANGVSVAACAEVAAYPYIAAASWAHICRYCASVAAIAGVF</sequence>
<evidence type="ECO:0000313" key="1">
    <source>
        <dbReference type="EMBL" id="EUA76229.1"/>
    </source>
</evidence>
<name>X8E6M1_MYCXE</name>
<comment type="caution">
    <text evidence="1">The sequence shown here is derived from an EMBL/GenBank/DDBJ whole genome shotgun (WGS) entry which is preliminary data.</text>
</comment>
<protein>
    <submittedName>
        <fullName evidence="1">PPE FAMILY domain protein</fullName>
    </submittedName>
</protein>
<organism evidence="1">
    <name type="scientific">Mycobacterium xenopi 4042</name>
    <dbReference type="NCBI Taxonomy" id="1299334"/>
    <lineage>
        <taxon>Bacteria</taxon>
        <taxon>Bacillati</taxon>
        <taxon>Actinomycetota</taxon>
        <taxon>Actinomycetes</taxon>
        <taxon>Mycobacteriales</taxon>
        <taxon>Mycobacteriaceae</taxon>
        <taxon>Mycobacterium</taxon>
    </lineage>
</organism>
<gene>
    <name evidence="1" type="ORF">I553_7342</name>
</gene>
<accession>X8E6M1</accession>
<proteinExistence type="predicted"/>
<dbReference type="AlphaFoldDB" id="X8E6M1"/>
<dbReference type="EMBL" id="JAOB01000006">
    <property type="protein sequence ID" value="EUA76229.1"/>
    <property type="molecule type" value="Genomic_DNA"/>
</dbReference>
<reference evidence="1" key="1">
    <citation type="submission" date="2014-01" db="EMBL/GenBank/DDBJ databases">
        <authorList>
            <person name="Brown-Elliot B."/>
            <person name="Wallace R."/>
            <person name="Lenaerts A."/>
            <person name="Ordway D."/>
            <person name="DeGroote M.A."/>
            <person name="Parker T."/>
            <person name="Sizemore C."/>
            <person name="Tallon L.J."/>
            <person name="Sadzewicz L.K."/>
            <person name="Sengamalay N."/>
            <person name="Fraser C.M."/>
            <person name="Hine E."/>
            <person name="Shefchek K.A."/>
            <person name="Das S.P."/>
            <person name="Tettelin H."/>
        </authorList>
    </citation>
    <scope>NUCLEOTIDE SEQUENCE [LARGE SCALE GENOMIC DNA]</scope>
    <source>
        <strain evidence="1">4042</strain>
    </source>
</reference>